<name>A0A0B7HYU5_9FLAO</name>
<protein>
    <recommendedName>
        <fullName evidence="3">Erythromycin esterase</fullName>
    </recommendedName>
</protein>
<dbReference type="Gene3D" id="3.30.1870.10">
    <property type="entry name" value="EreA-like, domain 2"/>
    <property type="match status" value="1"/>
</dbReference>
<dbReference type="Pfam" id="PF05139">
    <property type="entry name" value="Erythro_esteras"/>
    <property type="match status" value="1"/>
</dbReference>
<dbReference type="InterPro" id="IPR052036">
    <property type="entry name" value="Hydrolase/PRTase-associated"/>
</dbReference>
<evidence type="ECO:0008006" key="3">
    <source>
        <dbReference type="Google" id="ProtNLM"/>
    </source>
</evidence>
<evidence type="ECO:0000313" key="1">
    <source>
        <dbReference type="EMBL" id="CEN43724.1"/>
    </source>
</evidence>
<dbReference type="GO" id="GO:0046677">
    <property type="term" value="P:response to antibiotic"/>
    <property type="evidence" value="ECO:0007669"/>
    <property type="project" value="InterPro"/>
</dbReference>
<evidence type="ECO:0000313" key="2">
    <source>
        <dbReference type="Proteomes" id="UP000045051"/>
    </source>
</evidence>
<dbReference type="CDD" id="cd14728">
    <property type="entry name" value="Ere-like"/>
    <property type="match status" value="1"/>
</dbReference>
<sequence>MVRLLPLLLLCFYHSYGQKSNRIFSKTGQVTIDKTVFDKIPNDVKIIGLGEFTHGGREVVLYKTELCKYLIENQSVKQIIFEYSDINLRPINNYLLDDNQKFSDEKIKSLVNAQLKNSIFFTEEYIDFFIWLKHHNLKSKQKVKFRGFDTIVPVPIPYLTHNYLTKIDTNFVNKNIERWALPHNDSLAISNIYDWFEKNKDKIKSKLKEEDFQLCSMDIRNAKAYITQRHLKKRHQDYETYRDSLMAVNVCELADSKSVVWAHNAHILPITDYYKKEDKKTYYQILTKRLGSFLREKYGNQYFTIATTYSKEATIAVLKEETPISVFPFENKSFKCPNYAFPFFLRGKYKFKEGVLLSDNELLQKKRPLMLSDLDLFGKEIMLIVDDLDILVILENVTPIRILK</sequence>
<proteinExistence type="predicted"/>
<dbReference type="InterPro" id="IPR007815">
    <property type="entry name" value="Emycin_Estase"/>
</dbReference>
<gene>
    <name evidence="1" type="ORF">CCAND38_130013</name>
</gene>
<dbReference type="SUPFAM" id="SSF159501">
    <property type="entry name" value="EreA/ChaN-like"/>
    <property type="match status" value="1"/>
</dbReference>
<dbReference type="PANTHER" id="PTHR31299">
    <property type="entry name" value="ESTERASE, PUTATIVE (AFU_ORTHOLOGUE AFUA_1G05850)-RELATED"/>
    <property type="match status" value="1"/>
</dbReference>
<dbReference type="RefSeq" id="WP_042343277.1">
    <property type="nucleotide sequence ID" value="NZ_CDOI01000035.1"/>
</dbReference>
<reference evidence="1 2" key="1">
    <citation type="submission" date="2015-01" db="EMBL/GenBank/DDBJ databases">
        <authorList>
            <person name="Xiang T."/>
            <person name="Song Y."/>
            <person name="Huang L."/>
            <person name="Wang B."/>
            <person name="Wu P."/>
        </authorList>
    </citation>
    <scope>NUCLEOTIDE SEQUENCE [LARGE SCALE GENOMIC DNA]</scope>
    <source>
        <strain evidence="1 2">CcD38</strain>
    </source>
</reference>
<accession>A0A0B7HYU5</accession>
<dbReference type="AlphaFoldDB" id="A0A0B7HYU5"/>
<dbReference type="PANTHER" id="PTHR31299:SF0">
    <property type="entry name" value="ESTERASE, PUTATIVE (AFU_ORTHOLOGUE AFUA_1G05850)-RELATED"/>
    <property type="match status" value="1"/>
</dbReference>
<dbReference type="Gene3D" id="3.40.1660.10">
    <property type="entry name" value="EreA-like (biosynthetic domain)"/>
    <property type="match status" value="1"/>
</dbReference>
<organism evidence="1 2">
    <name type="scientific">Capnocytophaga canis</name>
    <dbReference type="NCBI Taxonomy" id="1848903"/>
    <lineage>
        <taxon>Bacteria</taxon>
        <taxon>Pseudomonadati</taxon>
        <taxon>Bacteroidota</taxon>
        <taxon>Flavobacteriia</taxon>
        <taxon>Flavobacteriales</taxon>
        <taxon>Flavobacteriaceae</taxon>
        <taxon>Capnocytophaga</taxon>
    </lineage>
</organism>
<dbReference type="EMBL" id="CDOI01000035">
    <property type="protein sequence ID" value="CEN43724.1"/>
    <property type="molecule type" value="Genomic_DNA"/>
</dbReference>
<dbReference type="Proteomes" id="UP000045051">
    <property type="component" value="Unassembled WGS sequence"/>
</dbReference>
<keyword evidence="2" id="KW-1185">Reference proteome</keyword>